<dbReference type="Proteomes" id="UP000887578">
    <property type="component" value="Unplaced"/>
</dbReference>
<organism evidence="3 4">
    <name type="scientific">Panagrolaimus davidi</name>
    <dbReference type="NCBI Taxonomy" id="227884"/>
    <lineage>
        <taxon>Eukaryota</taxon>
        <taxon>Metazoa</taxon>
        <taxon>Ecdysozoa</taxon>
        <taxon>Nematoda</taxon>
        <taxon>Chromadorea</taxon>
        <taxon>Rhabditida</taxon>
        <taxon>Tylenchina</taxon>
        <taxon>Panagrolaimomorpha</taxon>
        <taxon>Panagrolaimoidea</taxon>
        <taxon>Panagrolaimidae</taxon>
        <taxon>Panagrolaimus</taxon>
    </lineage>
</organism>
<dbReference type="AlphaFoldDB" id="A0A914R9K9"/>
<proteinExistence type="predicted"/>
<keyword evidence="2" id="KW-0472">Membrane</keyword>
<keyword evidence="2" id="KW-0812">Transmembrane</keyword>
<feature type="transmembrane region" description="Helical" evidence="2">
    <location>
        <begin position="166"/>
        <end position="190"/>
    </location>
</feature>
<protein>
    <submittedName>
        <fullName evidence="4">Uncharacterized protein</fullName>
    </submittedName>
</protein>
<feature type="region of interest" description="Disordered" evidence="1">
    <location>
        <begin position="1"/>
        <end position="26"/>
    </location>
</feature>
<name>A0A914R9K9_9BILA</name>
<keyword evidence="3" id="KW-1185">Reference proteome</keyword>
<reference evidence="4" key="1">
    <citation type="submission" date="2022-11" db="UniProtKB">
        <authorList>
            <consortium name="WormBaseParasite"/>
        </authorList>
    </citation>
    <scope>IDENTIFICATION</scope>
</reference>
<feature type="transmembrane region" description="Helical" evidence="2">
    <location>
        <begin position="90"/>
        <end position="108"/>
    </location>
</feature>
<feature type="compositionally biased region" description="Polar residues" evidence="1">
    <location>
        <begin position="1"/>
        <end position="24"/>
    </location>
</feature>
<sequence>MNSAEQTSNDFAPYKSSSAQQITTAPPPPQLKVSKAFHHQDSKYKCWSFHAKTSAMILAIIYSTSFWYLINGFIGFINDDEKRWSDWAEWIILILLIPGVICLFVGLFTKNQYLLIPYTFHAIFFAIFYVIRVIIYIYIFSNAEPNDIQEAKKRMGLESFNVSNGVIIGAAILYIIHVLLSTACYIWVIFRCYGYFRDLKNFSGQTFIGPEP</sequence>
<evidence type="ECO:0000256" key="1">
    <source>
        <dbReference type="SAM" id="MobiDB-lite"/>
    </source>
</evidence>
<accession>A0A914R9K9</accession>
<evidence type="ECO:0000256" key="2">
    <source>
        <dbReference type="SAM" id="Phobius"/>
    </source>
</evidence>
<evidence type="ECO:0000313" key="3">
    <source>
        <dbReference type="Proteomes" id="UP000887578"/>
    </source>
</evidence>
<feature type="transmembrane region" description="Helical" evidence="2">
    <location>
        <begin position="53"/>
        <end position="70"/>
    </location>
</feature>
<evidence type="ECO:0000313" key="4">
    <source>
        <dbReference type="WBParaSite" id="PDA_v2.g8320.t1"/>
    </source>
</evidence>
<feature type="transmembrane region" description="Helical" evidence="2">
    <location>
        <begin position="115"/>
        <end position="139"/>
    </location>
</feature>
<dbReference type="WBParaSite" id="PDA_v2.g8320.t1">
    <property type="protein sequence ID" value="PDA_v2.g8320.t1"/>
    <property type="gene ID" value="PDA_v2.g8320"/>
</dbReference>
<keyword evidence="2" id="KW-1133">Transmembrane helix</keyword>